<keyword evidence="4" id="KW-1185">Reference proteome</keyword>
<organism evidence="3 4">
    <name type="scientific">Microterricola viridarii</name>
    <dbReference type="NCBI Taxonomy" id="412690"/>
    <lineage>
        <taxon>Bacteria</taxon>
        <taxon>Bacillati</taxon>
        <taxon>Actinomycetota</taxon>
        <taxon>Actinomycetes</taxon>
        <taxon>Micrococcales</taxon>
        <taxon>Microbacteriaceae</taxon>
        <taxon>Microterricola</taxon>
    </lineage>
</organism>
<evidence type="ECO:0000313" key="4">
    <source>
        <dbReference type="Proteomes" id="UP000181956"/>
    </source>
</evidence>
<dbReference type="Gene3D" id="3.40.50.1010">
    <property type="entry name" value="5'-nuclease"/>
    <property type="match status" value="1"/>
</dbReference>
<feature type="domain" description="HTH OST-type" evidence="2">
    <location>
        <begin position="263"/>
        <end position="341"/>
    </location>
</feature>
<dbReference type="PROSITE" id="PS51644">
    <property type="entry name" value="HTH_OST"/>
    <property type="match status" value="1"/>
</dbReference>
<dbReference type="InterPro" id="IPR041966">
    <property type="entry name" value="LOTUS-like"/>
</dbReference>
<dbReference type="CDD" id="cd11297">
    <property type="entry name" value="PIN_LabA-like_N_1"/>
    <property type="match status" value="1"/>
</dbReference>
<dbReference type="RefSeq" id="WP_083362534.1">
    <property type="nucleotide sequence ID" value="NZ_LT629742.1"/>
</dbReference>
<proteinExistence type="predicted"/>
<sequence>MNASTETRVGVYIDFDNIVISRYNQLHTRGQFQKDHARDAVGGKGESAAITQRIDEATVNLGAILDFASSFGTVGVSRAYADWSVAINASYRRQLIDRAVDLVQLFPVVASMKNGADIRLAVDVIEDLFRLADLTHVVIVAGDSDYIALAQRAKLLGRHVVGIGVAGGTSKALAAACDEFVDYDALPGIVRVSVAQESRPSRRKAGANGSSGAGASESADAADTAATRQTEDGPAADASPDAGEPSAPARAMRPRSSRQAKAALEEAGDLLARALELGAAKYDEDWQASGNVKNQMLRMDPTFQERALGFSSFTDFVKAMDSRVEIDESHPSRRIRLRPLGTQLMFSALPDA</sequence>
<dbReference type="PANTHER" id="PTHR35811">
    <property type="entry name" value="SLR1870 PROTEIN"/>
    <property type="match status" value="1"/>
</dbReference>
<gene>
    <name evidence="3" type="ORF">SAMN04489834_0381</name>
</gene>
<name>A0A1H1MH12_9MICO</name>
<dbReference type="Pfam" id="PF12872">
    <property type="entry name" value="OST-HTH"/>
    <property type="match status" value="1"/>
</dbReference>
<dbReference type="OrthoDB" id="2379772at2"/>
<dbReference type="CDD" id="cd10146">
    <property type="entry name" value="LabA_like_C"/>
    <property type="match status" value="1"/>
</dbReference>
<reference evidence="4" key="1">
    <citation type="submission" date="2016-10" db="EMBL/GenBank/DDBJ databases">
        <authorList>
            <person name="Varghese N."/>
            <person name="Submissions S."/>
        </authorList>
    </citation>
    <scope>NUCLEOTIDE SEQUENCE [LARGE SCALE GENOMIC DNA]</scope>
    <source>
        <strain evidence="4">DSM 21772</strain>
    </source>
</reference>
<dbReference type="GO" id="GO:0004540">
    <property type="term" value="F:RNA nuclease activity"/>
    <property type="evidence" value="ECO:0007669"/>
    <property type="project" value="InterPro"/>
</dbReference>
<dbReference type="AlphaFoldDB" id="A0A1H1MH12"/>
<accession>A0A1H1MH12</accession>
<feature type="compositionally biased region" description="Low complexity" evidence="1">
    <location>
        <begin position="206"/>
        <end position="251"/>
    </location>
</feature>
<dbReference type="STRING" id="412690.SAMN04489834_0381"/>
<protein>
    <submittedName>
        <fullName evidence="3">TIGR00288 family protein</fullName>
    </submittedName>
</protein>
<evidence type="ECO:0000256" key="1">
    <source>
        <dbReference type="SAM" id="MobiDB-lite"/>
    </source>
</evidence>
<dbReference type="PANTHER" id="PTHR35811:SF1">
    <property type="entry name" value="HTH OST-TYPE DOMAIN-CONTAINING PROTEIN"/>
    <property type="match status" value="1"/>
</dbReference>
<dbReference type="EMBL" id="LT629742">
    <property type="protein sequence ID" value="SDR85259.1"/>
    <property type="molecule type" value="Genomic_DNA"/>
</dbReference>
<dbReference type="InterPro" id="IPR021139">
    <property type="entry name" value="NYN"/>
</dbReference>
<feature type="region of interest" description="Disordered" evidence="1">
    <location>
        <begin position="197"/>
        <end position="262"/>
    </location>
</feature>
<dbReference type="InterPro" id="IPR025605">
    <property type="entry name" value="OST-HTH/LOTUS_dom"/>
</dbReference>
<dbReference type="Proteomes" id="UP000181956">
    <property type="component" value="Chromosome I"/>
</dbReference>
<dbReference type="Gene3D" id="3.30.420.610">
    <property type="entry name" value="LOTUS domain-like"/>
    <property type="match status" value="1"/>
</dbReference>
<dbReference type="Pfam" id="PF01936">
    <property type="entry name" value="NYN"/>
    <property type="match status" value="1"/>
</dbReference>
<evidence type="ECO:0000259" key="2">
    <source>
        <dbReference type="PROSITE" id="PS51644"/>
    </source>
</evidence>
<evidence type="ECO:0000313" key="3">
    <source>
        <dbReference type="EMBL" id="SDR85259.1"/>
    </source>
</evidence>